<evidence type="ECO:0000256" key="5">
    <source>
        <dbReference type="ARBA" id="ARBA00023242"/>
    </source>
</evidence>
<evidence type="ECO:0000256" key="6">
    <source>
        <dbReference type="SAM" id="Coils"/>
    </source>
</evidence>
<comment type="subcellular location">
    <subcellularLocation>
        <location evidence="1">Nucleus</location>
    </subcellularLocation>
</comment>
<dbReference type="InterPro" id="IPR011011">
    <property type="entry name" value="Znf_FYVE_PHD"/>
</dbReference>
<sequence length="276" mass="31770">GVFWIMAKMVRRTCAFCSEGEAGSVMYIAKERNVAAHQDCLLFSSGFVESEEYNPDNLDLRFDVASVLKELKRGKRLVCNFCRKKGATVGCEERACRRSYHYFCALCDDAAIETDEVNGVYRYLTKYFLTNYCQGFGGGVRKKELKVVWFFTSFFDKEICCPLKVVSLLGKSMGFFLFVLTVQIDFVRKCKQAGLLDDIFEEMLDTLHLAQEKLMDDNTSETEYEETVMSLFDCGLFENILTNIHSGTEEKIRELLESRKRLDNKIELLQDLKEVV</sequence>
<reference evidence="8 9" key="1">
    <citation type="submission" date="2019-09" db="EMBL/GenBank/DDBJ databases">
        <title>Bird 10,000 Genomes (B10K) Project - Family phase.</title>
        <authorList>
            <person name="Zhang G."/>
        </authorList>
    </citation>
    <scope>NUCLEOTIDE SEQUENCE [LARGE SCALE GENOMIC DNA]</scope>
    <source>
        <strain evidence="8">OUT-0007</strain>
        <tissue evidence="8">Blood</tissue>
    </source>
</reference>
<dbReference type="PANTHER" id="PTHR12420:SF4">
    <property type="entry name" value="PHD FINGER PROTEIN 11"/>
    <property type="match status" value="1"/>
</dbReference>
<dbReference type="InterPro" id="IPR013083">
    <property type="entry name" value="Znf_RING/FYVE/PHD"/>
</dbReference>
<evidence type="ECO:0000313" key="8">
    <source>
        <dbReference type="EMBL" id="NWW97673.1"/>
    </source>
</evidence>
<keyword evidence="5" id="KW-0539">Nucleus</keyword>
<dbReference type="GO" id="GO:0005634">
    <property type="term" value="C:nucleus"/>
    <property type="evidence" value="ECO:0007669"/>
    <property type="project" value="UniProtKB-SubCell"/>
</dbReference>
<protein>
    <submittedName>
        <fullName evidence="8">PHF11 protein</fullName>
    </submittedName>
</protein>
<dbReference type="PROSITE" id="PS51805">
    <property type="entry name" value="EPHD"/>
    <property type="match status" value="1"/>
</dbReference>
<dbReference type="InterPro" id="IPR051188">
    <property type="entry name" value="PHD-type_Zinc_Finger"/>
</dbReference>
<feature type="coiled-coil region" evidence="6">
    <location>
        <begin position="245"/>
        <end position="272"/>
    </location>
</feature>
<keyword evidence="9" id="KW-1185">Reference proteome</keyword>
<keyword evidence="2" id="KW-0479">Metal-binding</keyword>
<dbReference type="Gene3D" id="3.30.40.10">
    <property type="entry name" value="Zinc/RING finger domain, C3HC4 (zinc finger)"/>
    <property type="match status" value="1"/>
</dbReference>
<evidence type="ECO:0000259" key="7">
    <source>
        <dbReference type="PROSITE" id="PS51805"/>
    </source>
</evidence>
<dbReference type="SUPFAM" id="SSF57903">
    <property type="entry name" value="FYVE/PHD zinc finger"/>
    <property type="match status" value="1"/>
</dbReference>
<dbReference type="PANTHER" id="PTHR12420">
    <property type="entry name" value="PHD FINGER PROTEIN"/>
    <property type="match status" value="1"/>
</dbReference>
<dbReference type="Proteomes" id="UP000546235">
    <property type="component" value="Unassembled WGS sequence"/>
</dbReference>
<gene>
    <name evidence="8" type="primary">Phf11</name>
    <name evidence="8" type="ORF">CALNIC_R11754</name>
</gene>
<dbReference type="Pfam" id="PF13771">
    <property type="entry name" value="zf-HC5HC2H"/>
    <property type="match status" value="1"/>
</dbReference>
<dbReference type="InterPro" id="IPR034732">
    <property type="entry name" value="EPHD"/>
</dbReference>
<feature type="non-terminal residue" evidence="8">
    <location>
        <position position="1"/>
    </location>
</feature>
<evidence type="ECO:0000256" key="1">
    <source>
        <dbReference type="ARBA" id="ARBA00004123"/>
    </source>
</evidence>
<dbReference type="GO" id="GO:0008270">
    <property type="term" value="F:zinc ion binding"/>
    <property type="evidence" value="ECO:0007669"/>
    <property type="project" value="UniProtKB-KW"/>
</dbReference>
<organism evidence="8 9">
    <name type="scientific">Caloenas nicobarica</name>
    <name type="common">Nicobar pigeon</name>
    <dbReference type="NCBI Taxonomy" id="187106"/>
    <lineage>
        <taxon>Eukaryota</taxon>
        <taxon>Metazoa</taxon>
        <taxon>Chordata</taxon>
        <taxon>Craniata</taxon>
        <taxon>Vertebrata</taxon>
        <taxon>Euteleostomi</taxon>
        <taxon>Archelosauria</taxon>
        <taxon>Archosauria</taxon>
        <taxon>Dinosauria</taxon>
        <taxon>Saurischia</taxon>
        <taxon>Theropoda</taxon>
        <taxon>Coelurosauria</taxon>
        <taxon>Aves</taxon>
        <taxon>Neognathae</taxon>
        <taxon>Neoaves</taxon>
        <taxon>Columbimorphae</taxon>
        <taxon>Columbiformes</taxon>
        <taxon>Columbidae</taxon>
        <taxon>Caloenas</taxon>
    </lineage>
</organism>
<evidence type="ECO:0000256" key="4">
    <source>
        <dbReference type="ARBA" id="ARBA00022833"/>
    </source>
</evidence>
<evidence type="ECO:0000256" key="3">
    <source>
        <dbReference type="ARBA" id="ARBA00022771"/>
    </source>
</evidence>
<dbReference type="EMBL" id="VZSB01000204">
    <property type="protein sequence ID" value="NWW97673.1"/>
    <property type="molecule type" value="Genomic_DNA"/>
</dbReference>
<keyword evidence="6" id="KW-0175">Coiled coil</keyword>
<keyword evidence="3" id="KW-0863">Zinc-finger</keyword>
<dbReference type="AlphaFoldDB" id="A0A7K6SH79"/>
<feature type="non-terminal residue" evidence="8">
    <location>
        <position position="276"/>
    </location>
</feature>
<proteinExistence type="predicted"/>
<comment type="caution">
    <text evidence="8">The sequence shown here is derived from an EMBL/GenBank/DDBJ whole genome shotgun (WGS) entry which is preliminary data.</text>
</comment>
<evidence type="ECO:0000313" key="9">
    <source>
        <dbReference type="Proteomes" id="UP000546235"/>
    </source>
</evidence>
<accession>A0A7K6SH79</accession>
<keyword evidence="4" id="KW-0862">Zinc</keyword>
<feature type="domain" description="PHD-type" evidence="7">
    <location>
        <begin position="11"/>
        <end position="137"/>
    </location>
</feature>
<name>A0A7K6SH79_CALNI</name>
<evidence type="ECO:0000256" key="2">
    <source>
        <dbReference type="ARBA" id="ARBA00022723"/>
    </source>
</evidence>